<dbReference type="STRING" id="83449.BON30_23920"/>
<dbReference type="AlphaFoldDB" id="A0A1L9B7I0"/>
<dbReference type="Gene3D" id="1.25.10.10">
    <property type="entry name" value="Leucine-rich Repeat Variant"/>
    <property type="match status" value="1"/>
</dbReference>
<reference evidence="1 2" key="2">
    <citation type="submission" date="2016-12" db="EMBL/GenBank/DDBJ databases">
        <title>Draft Genome Sequence of Cystobacter ferrugineus Strain Cbfe23.</title>
        <authorList>
            <person name="Akbar S."/>
            <person name="Dowd S.E."/>
            <person name="Stevens D.C."/>
        </authorList>
    </citation>
    <scope>NUCLEOTIDE SEQUENCE [LARGE SCALE GENOMIC DNA]</scope>
    <source>
        <strain evidence="1 2">Cbfe23</strain>
    </source>
</reference>
<keyword evidence="2" id="KW-1185">Reference proteome</keyword>
<evidence type="ECO:0008006" key="3">
    <source>
        <dbReference type="Google" id="ProtNLM"/>
    </source>
</evidence>
<organism evidence="1 2">
    <name type="scientific">Cystobacter ferrugineus</name>
    <dbReference type="NCBI Taxonomy" id="83449"/>
    <lineage>
        <taxon>Bacteria</taxon>
        <taxon>Pseudomonadati</taxon>
        <taxon>Myxococcota</taxon>
        <taxon>Myxococcia</taxon>
        <taxon>Myxococcales</taxon>
        <taxon>Cystobacterineae</taxon>
        <taxon>Archangiaceae</taxon>
        <taxon>Cystobacter</taxon>
    </lineage>
</organism>
<dbReference type="SUPFAM" id="SSF48371">
    <property type="entry name" value="ARM repeat"/>
    <property type="match status" value="1"/>
</dbReference>
<reference evidence="2" key="1">
    <citation type="submission" date="2016-11" db="EMBL/GenBank/DDBJ databases">
        <authorList>
            <person name="Shukria A."/>
            <person name="Stevens D.C."/>
        </authorList>
    </citation>
    <scope>NUCLEOTIDE SEQUENCE [LARGE SCALE GENOMIC DNA]</scope>
    <source>
        <strain evidence="2">Cbfe23</strain>
    </source>
</reference>
<accession>A0A1L9B7I0</accession>
<dbReference type="InterPro" id="IPR004155">
    <property type="entry name" value="PBS_lyase_HEAT"/>
</dbReference>
<comment type="caution">
    <text evidence="1">The sequence shown here is derived from an EMBL/GenBank/DDBJ whole genome shotgun (WGS) entry which is preliminary data.</text>
</comment>
<dbReference type="InterPro" id="IPR016024">
    <property type="entry name" value="ARM-type_fold"/>
</dbReference>
<dbReference type="Pfam" id="PF13646">
    <property type="entry name" value="HEAT_2"/>
    <property type="match status" value="1"/>
</dbReference>
<dbReference type="EMBL" id="MPIN01000006">
    <property type="protein sequence ID" value="OJH38200.1"/>
    <property type="molecule type" value="Genomic_DNA"/>
</dbReference>
<evidence type="ECO:0000313" key="1">
    <source>
        <dbReference type="EMBL" id="OJH38200.1"/>
    </source>
</evidence>
<sequence>MQVSLDSRAPVSTPPRFVWSSRSGIRAQLLSFLDALPAGDFDARVRVLRLLRLFGGEDELPLVRALLLNPREHFTVRSWALGLGLHLGLRLSGAELSQLLEASALSPSQEDAPALEAYRCLRLVRTEEDIPWVEASLRRWSAWERAELLIQSRREGEPLPAPVLTWLYTRWCQEDRWALEREPGGPERNLQVAAATWTRPESWALLARESRHLPSEGPMPREALHQLLSVEPEALHQAARALRLPLPTLLVCLGREGLLRRLEEVLHAQSLSLNVSYGLMPAPEDYPRALEVLEEWPEARALRLRYLCDLGVALEVRRELLRQLFQRERATALRWALAAWKWPENLPLVRTVLREAAGSAGPGDRPLFLAALSGTDEAAACFALEGLLALDEAGPAWLERLEALLYAAHPLVRVRAAAGLQRWGRAEGGELLRRTAREADEPWVRAEALRWLGELDAPGHMELLERGLRDETWEKKRWPEADEAAWVLFRWGTPEALGALLTAWLHGGTADVEAYLEAHLARQEGRPIKEIPPPRTRVLVARYIEQPYSGG</sequence>
<name>A0A1L9B7I0_9BACT</name>
<protein>
    <recommendedName>
        <fullName evidence="3">PBS lyase</fullName>
    </recommendedName>
</protein>
<dbReference type="InterPro" id="IPR011989">
    <property type="entry name" value="ARM-like"/>
</dbReference>
<proteinExistence type="predicted"/>
<dbReference type="Proteomes" id="UP000182229">
    <property type="component" value="Unassembled WGS sequence"/>
</dbReference>
<evidence type="ECO:0000313" key="2">
    <source>
        <dbReference type="Proteomes" id="UP000182229"/>
    </source>
</evidence>
<dbReference type="SMART" id="SM00567">
    <property type="entry name" value="EZ_HEAT"/>
    <property type="match status" value="3"/>
</dbReference>
<gene>
    <name evidence="1" type="ORF">BON30_23920</name>
</gene>